<evidence type="ECO:0000256" key="1">
    <source>
        <dbReference type="SAM" id="MobiDB-lite"/>
    </source>
</evidence>
<sequence>MPVLGSAVKLQYRTEMRASWAIVDGAFESAVILGPRAAQVLLRHSTRASHHEFPYALSVMAGLVACTNGAKVAVFPGPASPLMLSVINVNYPQTRKSSTHSSMHEVSKEIDGQSKDRAKGIVRDGLHAEQGALGGGPAGPPPMQVNSATLTSFTNAALFQRCAGDWGQVRNGAELECPGRVHFGTLINVDEAYKMLRMIGLVSAGGAASKGGDALDVTDAASEFNRLLQTGTASYTTKNSGAHGEAAAPTISMGVLGNGRPSVIIPMERGDIGSNHVAAKERLLFVTGRPAEPHTPVPARLQVRTGEVFKPWVWPKLLMCMIGPLGLPAEVAAPAGARAKLQRARRRPDCGNESDDEGDADDAFDPDASGYMIELVDGTASRLRFRKRHGERGEVAWVGEHRVANRAVPIPEDMTMKRLAERVLEYFSAPHGLCVCFNAECAVRRDDGDVEEAARLGAAPWHLAMLSSALLALEIAVGEHDGTADFRNRCLRVQEAHVVRGFDLIRLCHDVRKAWQAGAPGDADAAAALASQALENASRRQFAAMPPNGLPGFDEWQATQTTPQAPPVPEPEGGEGAPGGTGAGTSQADVDPPAHPAGAPRGGAPAAAPAQPLMLLKPGDPEVPSMDVGHGEGGAQVQRPDVGAVILMDREVMKKALMRGGARVFCPDACDSISAVSAGEGAKRSRKALCRAHWEAVMRAGLEKYRVGTFVHRTDSERRGHSYVDLQAPPQGDAAAAGMFHNRLMEMCQLGLATYMECASKRAEKQSARPPKKRARGAAADPAAGAAEERAGGAAGPGAAAAGAPARAGGGASLSAEAAGALAPGE</sequence>
<feature type="region of interest" description="Disordered" evidence="1">
    <location>
        <begin position="95"/>
        <end position="114"/>
    </location>
</feature>
<accession>A0ABN9QX78</accession>
<feature type="compositionally biased region" description="Gly residues" evidence="1">
    <location>
        <begin position="574"/>
        <end position="583"/>
    </location>
</feature>
<feature type="compositionally biased region" description="Low complexity" evidence="1">
    <location>
        <begin position="596"/>
        <end position="608"/>
    </location>
</feature>
<gene>
    <name evidence="2" type="ORF">PCOR1329_LOCUS15722</name>
</gene>
<dbReference type="Proteomes" id="UP001189429">
    <property type="component" value="Unassembled WGS sequence"/>
</dbReference>
<keyword evidence="3" id="KW-1185">Reference proteome</keyword>
<protein>
    <submittedName>
        <fullName evidence="2">Uncharacterized protein</fullName>
    </submittedName>
</protein>
<proteinExistence type="predicted"/>
<dbReference type="EMBL" id="CAUYUJ010004780">
    <property type="protein sequence ID" value="CAK0810948.1"/>
    <property type="molecule type" value="Genomic_DNA"/>
</dbReference>
<feature type="compositionally biased region" description="Low complexity" evidence="1">
    <location>
        <begin position="777"/>
        <end position="786"/>
    </location>
</feature>
<name>A0ABN9QX78_9DINO</name>
<feature type="region of interest" description="Disordered" evidence="1">
    <location>
        <begin position="339"/>
        <end position="366"/>
    </location>
</feature>
<evidence type="ECO:0000313" key="2">
    <source>
        <dbReference type="EMBL" id="CAK0810948.1"/>
    </source>
</evidence>
<evidence type="ECO:0000313" key="3">
    <source>
        <dbReference type="Proteomes" id="UP001189429"/>
    </source>
</evidence>
<feature type="compositionally biased region" description="Basic and acidic residues" evidence="1">
    <location>
        <begin position="102"/>
        <end position="114"/>
    </location>
</feature>
<feature type="compositionally biased region" description="Low complexity" evidence="1">
    <location>
        <begin position="797"/>
        <end position="826"/>
    </location>
</feature>
<feature type="region of interest" description="Disordered" evidence="1">
    <location>
        <begin position="763"/>
        <end position="826"/>
    </location>
</feature>
<feature type="region of interest" description="Disordered" evidence="1">
    <location>
        <begin position="543"/>
        <end position="608"/>
    </location>
</feature>
<comment type="caution">
    <text evidence="2">The sequence shown here is derived from an EMBL/GenBank/DDBJ whole genome shotgun (WGS) entry which is preliminary data.</text>
</comment>
<feature type="compositionally biased region" description="Acidic residues" evidence="1">
    <location>
        <begin position="352"/>
        <end position="365"/>
    </location>
</feature>
<organism evidence="2 3">
    <name type="scientific">Prorocentrum cordatum</name>
    <dbReference type="NCBI Taxonomy" id="2364126"/>
    <lineage>
        <taxon>Eukaryota</taxon>
        <taxon>Sar</taxon>
        <taxon>Alveolata</taxon>
        <taxon>Dinophyceae</taxon>
        <taxon>Prorocentrales</taxon>
        <taxon>Prorocentraceae</taxon>
        <taxon>Prorocentrum</taxon>
    </lineage>
</organism>
<reference evidence="2" key="1">
    <citation type="submission" date="2023-10" db="EMBL/GenBank/DDBJ databases">
        <authorList>
            <person name="Chen Y."/>
            <person name="Shah S."/>
            <person name="Dougan E. K."/>
            <person name="Thang M."/>
            <person name="Chan C."/>
        </authorList>
    </citation>
    <scope>NUCLEOTIDE SEQUENCE [LARGE SCALE GENOMIC DNA]</scope>
</reference>